<feature type="transmembrane region" description="Helical" evidence="1">
    <location>
        <begin position="230"/>
        <end position="249"/>
    </location>
</feature>
<dbReference type="AlphaFoldDB" id="A0A7S3PSQ0"/>
<evidence type="ECO:0000256" key="1">
    <source>
        <dbReference type="SAM" id="Phobius"/>
    </source>
</evidence>
<feature type="transmembrane region" description="Helical" evidence="1">
    <location>
        <begin position="204"/>
        <end position="224"/>
    </location>
</feature>
<reference evidence="2" key="1">
    <citation type="submission" date="2021-01" db="EMBL/GenBank/DDBJ databases">
        <authorList>
            <person name="Corre E."/>
            <person name="Pelletier E."/>
            <person name="Niang G."/>
            <person name="Scheremetjew M."/>
            <person name="Finn R."/>
            <person name="Kale V."/>
            <person name="Holt S."/>
            <person name="Cochrane G."/>
            <person name="Meng A."/>
            <person name="Brown T."/>
            <person name="Cohen L."/>
        </authorList>
    </citation>
    <scope>NUCLEOTIDE SEQUENCE</scope>
    <source>
        <strain evidence="2">GSBS06</strain>
    </source>
</reference>
<keyword evidence="1" id="KW-0812">Transmembrane</keyword>
<evidence type="ECO:0000313" key="2">
    <source>
        <dbReference type="EMBL" id="CAE0448937.1"/>
    </source>
</evidence>
<feature type="transmembrane region" description="Helical" evidence="1">
    <location>
        <begin position="70"/>
        <end position="94"/>
    </location>
</feature>
<sequence length="288" mass="31986">MDLGNVLTSKFPELGFYKEALTTLEAQLNNTGANEYVELFYSLPCHENVIVLVSLMVFDFLVGKRTKARWFAVHAFANLLVVLAGFNAVVTALKDPLHACDSAKYNDDSFGGDASRYPVIITNSVHIYHMIAFKLTGADYFHHLLFLPTIGFAGQYYDWGAVSAFNGFFMSGLPGGLDYFILVLVKHDVVSAMTQKHLCACINVYLRGPAILCVAMLLYIGVLYDFTTVPLYATIPIALLAAFNSLYYIKQSVANYSITHALEHSNSMTFPIDKKLMKVIKAPQNNMC</sequence>
<name>A0A7S3PSQ0_9STRA</name>
<dbReference type="EMBL" id="HBIN01026554">
    <property type="protein sequence ID" value="CAE0448937.1"/>
    <property type="molecule type" value="Transcribed_RNA"/>
</dbReference>
<feature type="transmembrane region" description="Helical" evidence="1">
    <location>
        <begin position="163"/>
        <end position="184"/>
    </location>
</feature>
<accession>A0A7S3PSQ0</accession>
<organism evidence="2">
    <name type="scientific">Aplanochytrium stocchinoi</name>
    <dbReference type="NCBI Taxonomy" id="215587"/>
    <lineage>
        <taxon>Eukaryota</taxon>
        <taxon>Sar</taxon>
        <taxon>Stramenopiles</taxon>
        <taxon>Bigyra</taxon>
        <taxon>Labyrinthulomycetes</taxon>
        <taxon>Thraustochytrida</taxon>
        <taxon>Thraustochytriidae</taxon>
        <taxon>Aplanochytrium</taxon>
    </lineage>
</organism>
<proteinExistence type="predicted"/>
<gene>
    <name evidence="2" type="ORF">ASTO00021_LOCUS18906</name>
</gene>
<keyword evidence="1" id="KW-1133">Transmembrane helix</keyword>
<protein>
    <submittedName>
        <fullName evidence="2">Uncharacterized protein</fullName>
    </submittedName>
</protein>
<keyword evidence="1" id="KW-0472">Membrane</keyword>